<evidence type="ECO:0000256" key="8">
    <source>
        <dbReference type="ARBA" id="ARBA00022801"/>
    </source>
</evidence>
<sequence length="280" mass="30146">MQYALVLQADRLEPGALAEVAHILDAPAPTLDAPGLARFENADPAQRDRVATFCEARNWDAAFVPATTRWEDLGLLVSDMDSTLITIECIDEIAAMQGLKAQVAAITERSMRGEIDFTASLKARVALLEGLEESALDTVYRERLQLTPGAETLLAHCRAHGVKFMLVSGGFTFFTERLKAELGLDYAFANELEVANGRLTGRVTGEIVDARAKRTLLMQVREALGLAAAQVIAMGDGANDLEMLAEAGVGIAFHAKPVVCRQADVAIRHGGLDRVIGLFA</sequence>
<dbReference type="PANTHER" id="PTHR43344:SF2">
    <property type="entry name" value="PHOSPHOSERINE PHOSPHATASE"/>
    <property type="match status" value="1"/>
</dbReference>
<dbReference type="UniPathway" id="UPA00135">
    <property type="reaction ID" value="UER00198"/>
</dbReference>
<evidence type="ECO:0000256" key="10">
    <source>
        <dbReference type="ARBA" id="ARBA00023299"/>
    </source>
</evidence>
<dbReference type="Proteomes" id="UP000243535">
    <property type="component" value="Unassembled WGS sequence"/>
</dbReference>
<dbReference type="SFLD" id="SFLDG01137">
    <property type="entry name" value="C1.6.1:_Phosphoserine_Phosphat"/>
    <property type="match status" value="1"/>
</dbReference>
<dbReference type="InterPro" id="IPR050582">
    <property type="entry name" value="HAD-like_SerB"/>
</dbReference>
<dbReference type="EMBL" id="CYHA01000001">
    <property type="protein sequence ID" value="CUA81495.1"/>
    <property type="molecule type" value="Genomic_DNA"/>
</dbReference>
<comment type="catalytic activity">
    <reaction evidence="13">
        <text>O-phospho-D-serine + H2O = D-serine + phosphate</text>
        <dbReference type="Rhea" id="RHEA:24873"/>
        <dbReference type="ChEBI" id="CHEBI:15377"/>
        <dbReference type="ChEBI" id="CHEBI:35247"/>
        <dbReference type="ChEBI" id="CHEBI:43474"/>
        <dbReference type="ChEBI" id="CHEBI:58680"/>
        <dbReference type="EC" id="3.1.3.3"/>
    </reaction>
</comment>
<dbReference type="Gene3D" id="3.40.50.1000">
    <property type="entry name" value="HAD superfamily/HAD-like"/>
    <property type="match status" value="1"/>
</dbReference>
<evidence type="ECO:0000256" key="9">
    <source>
        <dbReference type="ARBA" id="ARBA00022842"/>
    </source>
</evidence>
<dbReference type="SUPFAM" id="SSF56784">
    <property type="entry name" value="HAD-like"/>
    <property type="match status" value="1"/>
</dbReference>
<accession>A0A0K6GS02</accession>
<feature type="active site" description="Proton donor" evidence="14">
    <location>
        <position position="81"/>
    </location>
</feature>
<dbReference type="RefSeq" id="WP_055433108.1">
    <property type="nucleotide sequence ID" value="NZ_CYHA01000001.1"/>
</dbReference>
<comment type="similarity">
    <text evidence="3">Belongs to the HAD-like hydrolase superfamily. SerB family.</text>
</comment>
<keyword evidence="8" id="KW-0378">Hydrolase</keyword>
<dbReference type="InterPro" id="IPR036412">
    <property type="entry name" value="HAD-like_sf"/>
</dbReference>
<evidence type="ECO:0000256" key="4">
    <source>
        <dbReference type="ARBA" id="ARBA00012640"/>
    </source>
</evidence>
<dbReference type="CDD" id="cd07500">
    <property type="entry name" value="HAD_PSP"/>
    <property type="match status" value="1"/>
</dbReference>
<dbReference type="NCBIfam" id="TIGR01488">
    <property type="entry name" value="HAD-SF-IB"/>
    <property type="match status" value="1"/>
</dbReference>
<dbReference type="STRING" id="375574.GCA_001418035_00137"/>
<evidence type="ECO:0000256" key="13">
    <source>
        <dbReference type="ARBA" id="ARBA00048523"/>
    </source>
</evidence>
<dbReference type="GO" id="GO:0005737">
    <property type="term" value="C:cytoplasm"/>
    <property type="evidence" value="ECO:0007669"/>
    <property type="project" value="TreeGrafter"/>
</dbReference>
<dbReference type="InterPro" id="IPR023214">
    <property type="entry name" value="HAD_sf"/>
</dbReference>
<evidence type="ECO:0000313" key="16">
    <source>
        <dbReference type="Proteomes" id="UP000243535"/>
    </source>
</evidence>
<proteinExistence type="inferred from homology"/>
<evidence type="ECO:0000256" key="3">
    <source>
        <dbReference type="ARBA" id="ARBA00009184"/>
    </source>
</evidence>
<comment type="cofactor">
    <cofactor evidence="1">
        <name>Mg(2+)</name>
        <dbReference type="ChEBI" id="CHEBI:18420"/>
    </cofactor>
</comment>
<dbReference type="EC" id="3.1.3.3" evidence="4"/>
<evidence type="ECO:0000256" key="12">
    <source>
        <dbReference type="ARBA" id="ARBA00048138"/>
    </source>
</evidence>
<dbReference type="GO" id="GO:0000287">
    <property type="term" value="F:magnesium ion binding"/>
    <property type="evidence" value="ECO:0007669"/>
    <property type="project" value="TreeGrafter"/>
</dbReference>
<dbReference type="InterPro" id="IPR004469">
    <property type="entry name" value="PSP"/>
</dbReference>
<evidence type="ECO:0000256" key="1">
    <source>
        <dbReference type="ARBA" id="ARBA00001946"/>
    </source>
</evidence>
<dbReference type="PANTHER" id="PTHR43344">
    <property type="entry name" value="PHOSPHOSERINE PHOSPHATASE"/>
    <property type="match status" value="1"/>
</dbReference>
<evidence type="ECO:0000256" key="11">
    <source>
        <dbReference type="ARBA" id="ARBA00031693"/>
    </source>
</evidence>
<feature type="active site" description="Nucleophile" evidence="14">
    <location>
        <position position="79"/>
    </location>
</feature>
<dbReference type="OrthoDB" id="9792539at2"/>
<dbReference type="SFLD" id="SFLDS00003">
    <property type="entry name" value="Haloacid_Dehalogenase"/>
    <property type="match status" value="1"/>
</dbReference>
<name>A0A0K6GS02_9NEIS</name>
<evidence type="ECO:0000256" key="7">
    <source>
        <dbReference type="ARBA" id="ARBA00022723"/>
    </source>
</evidence>
<evidence type="ECO:0000313" key="15">
    <source>
        <dbReference type="EMBL" id="CUA81495.1"/>
    </source>
</evidence>
<reference evidence="16" key="1">
    <citation type="submission" date="2015-08" db="EMBL/GenBank/DDBJ databases">
        <authorList>
            <person name="Varghese N."/>
        </authorList>
    </citation>
    <scope>NUCLEOTIDE SEQUENCE [LARGE SCALE GENOMIC DNA]</scope>
    <source>
        <strain evidence="16">DSM 17901</strain>
    </source>
</reference>
<keyword evidence="9" id="KW-0460">Magnesium</keyword>
<dbReference type="SFLD" id="SFLDF00029">
    <property type="entry name" value="phosphoserine_phosphatase"/>
    <property type="match status" value="1"/>
</dbReference>
<evidence type="ECO:0000256" key="6">
    <source>
        <dbReference type="ARBA" id="ARBA00022605"/>
    </source>
</evidence>
<evidence type="ECO:0000256" key="14">
    <source>
        <dbReference type="PIRSR" id="PIRSR604469-1"/>
    </source>
</evidence>
<keyword evidence="16" id="KW-1185">Reference proteome</keyword>
<dbReference type="GO" id="GO:0036424">
    <property type="term" value="F:L-phosphoserine phosphatase activity"/>
    <property type="evidence" value="ECO:0007669"/>
    <property type="project" value="InterPro"/>
</dbReference>
<dbReference type="SFLD" id="SFLDG01136">
    <property type="entry name" value="C1.6:_Phosphoserine_Phosphatas"/>
    <property type="match status" value="1"/>
</dbReference>
<keyword evidence="6" id="KW-0028">Amino-acid biosynthesis</keyword>
<comment type="pathway">
    <text evidence="2">Amino-acid biosynthesis; L-serine biosynthesis; L-serine from 3-phospho-D-glycerate: step 3/3.</text>
</comment>
<evidence type="ECO:0000256" key="5">
    <source>
        <dbReference type="ARBA" id="ARBA00015196"/>
    </source>
</evidence>
<dbReference type="AlphaFoldDB" id="A0A0K6GS02"/>
<dbReference type="GO" id="GO:0006564">
    <property type="term" value="P:L-serine biosynthetic process"/>
    <property type="evidence" value="ECO:0007669"/>
    <property type="project" value="UniProtKB-KW"/>
</dbReference>
<dbReference type="Pfam" id="PF12710">
    <property type="entry name" value="HAD"/>
    <property type="match status" value="1"/>
</dbReference>
<dbReference type="NCBIfam" id="TIGR00338">
    <property type="entry name" value="serB"/>
    <property type="match status" value="1"/>
</dbReference>
<keyword evidence="7" id="KW-0479">Metal-binding</keyword>
<comment type="catalytic activity">
    <reaction evidence="12">
        <text>O-phospho-L-serine + H2O = L-serine + phosphate</text>
        <dbReference type="Rhea" id="RHEA:21208"/>
        <dbReference type="ChEBI" id="CHEBI:15377"/>
        <dbReference type="ChEBI" id="CHEBI:33384"/>
        <dbReference type="ChEBI" id="CHEBI:43474"/>
        <dbReference type="ChEBI" id="CHEBI:57524"/>
        <dbReference type="EC" id="3.1.3.3"/>
    </reaction>
</comment>
<keyword evidence="10" id="KW-0718">Serine biosynthesis</keyword>
<organism evidence="15 16">
    <name type="scientific">Gulbenkiania indica</name>
    <dbReference type="NCBI Taxonomy" id="375574"/>
    <lineage>
        <taxon>Bacteria</taxon>
        <taxon>Pseudomonadati</taxon>
        <taxon>Pseudomonadota</taxon>
        <taxon>Betaproteobacteria</taxon>
        <taxon>Neisseriales</taxon>
        <taxon>Chromobacteriaceae</taxon>
        <taxon>Gulbenkiania</taxon>
    </lineage>
</organism>
<gene>
    <name evidence="15" type="ORF">Ga0061063_0337</name>
</gene>
<evidence type="ECO:0000256" key="2">
    <source>
        <dbReference type="ARBA" id="ARBA00005135"/>
    </source>
</evidence>
<protein>
    <recommendedName>
        <fullName evidence="5">Phosphoserine phosphatase</fullName>
        <ecNumber evidence="4">3.1.3.3</ecNumber>
    </recommendedName>
    <alternativeName>
        <fullName evidence="11">O-phosphoserine phosphohydrolase</fullName>
    </alternativeName>
</protein>